<name>Q6XN65_RHOER</name>
<dbReference type="Gene3D" id="3.40.50.410">
    <property type="entry name" value="von Willebrand factor, type A domain"/>
    <property type="match status" value="1"/>
</dbReference>
<dbReference type="AlphaFoldDB" id="Q6XN65"/>
<organism evidence="3">
    <name type="scientific">Rhodococcus erythropolis</name>
    <name type="common">Arthrobacter picolinophilus</name>
    <dbReference type="NCBI Taxonomy" id="1833"/>
    <lineage>
        <taxon>Bacteria</taxon>
        <taxon>Bacillati</taxon>
        <taxon>Actinomycetota</taxon>
        <taxon>Actinomycetes</taxon>
        <taxon>Mycobacteriales</taxon>
        <taxon>Nocardiaceae</taxon>
        <taxon>Rhodococcus</taxon>
        <taxon>Rhodococcus erythropolis group</taxon>
    </lineage>
</organism>
<dbReference type="EMBL" id="AY223810">
    <property type="protein sequence ID" value="AAP73966.1"/>
    <property type="molecule type" value="Genomic_DNA"/>
</dbReference>
<sequence>MGGGARHGGGLAQCVGSADRGCGGGRTGRGGRGGAHAGEGATGEGDCPGVCTSVRADVDRCGSDGGGSMSGVRVLAPDELRAFRLARLVSAEQMPYFMRALFAAQPVAAPGLGTFAVDAQWRLYLDPALLVGAGAWPVPVAGAVLLHEVGHLLRAHGVRGQSLPKPVHHVAWNYAADAEINDDLLAAGVGLPDGVITPQSFGCEDGGIAEDYYTHLIDPATGQQFPDDDDVGCGSGAGCAPVPGELGAAAGEVADGLDGAEADLVRRHVARAVQAAQGKGRGMPPQGLARWAGEVLAPPTVPWDRVLRAVIRRALADQSGRTNYSYARPSRRSLPGIVAPAMRGPSITVSIVIDTSGSMSAADLSAAMGEVAGVLRAGGVARERVRILSCDAKSTSAQVVWSVADVQLVGGGGTDMRVGIDAANAARPAPHVVIVLTDGDTPWPDRPSRAHLVCAVIGNDGALARTPEWASSVQIPVGAL</sequence>
<evidence type="ECO:0000259" key="1">
    <source>
        <dbReference type="Pfam" id="PF09967"/>
    </source>
</evidence>
<dbReference type="PANTHER" id="PTHR38730:SF1">
    <property type="entry name" value="SLL7028 PROTEIN"/>
    <property type="match status" value="1"/>
</dbReference>
<accession>Q6XN65</accession>
<dbReference type="CDD" id="cd00198">
    <property type="entry name" value="vWFA"/>
    <property type="match status" value="1"/>
</dbReference>
<dbReference type="InterPro" id="IPR018698">
    <property type="entry name" value="VWA-like_dom"/>
</dbReference>
<geneLocation type="plasmid" evidence="3">
    <name>pBD2</name>
</geneLocation>
<feature type="domain" description="Putative metallopeptidase" evidence="2">
    <location>
        <begin position="85"/>
        <end position="335"/>
    </location>
</feature>
<dbReference type="Pfam" id="PF13203">
    <property type="entry name" value="DUF2201_N"/>
    <property type="match status" value="1"/>
</dbReference>
<dbReference type="PANTHER" id="PTHR38730">
    <property type="entry name" value="SLL7028 PROTEIN"/>
    <property type="match status" value="1"/>
</dbReference>
<evidence type="ECO:0000313" key="3">
    <source>
        <dbReference type="EMBL" id="AAP73966.1"/>
    </source>
</evidence>
<dbReference type="SUPFAM" id="SSF53300">
    <property type="entry name" value="vWA-like"/>
    <property type="match status" value="1"/>
</dbReference>
<reference evidence="3" key="1">
    <citation type="journal article" date="2003" name="J. Bacteriol.">
        <title>Complete nucleotide sequence and genetic organization of the 210-kilobase linear plasmid of Rhodococcus erythropolis BD2.</title>
        <authorList>
            <person name="Stecker C."/>
            <person name="Johann A."/>
            <person name="Herzberg C."/>
            <person name="Averhoff B."/>
            <person name="Gottschalk G."/>
        </authorList>
    </citation>
    <scope>NUCLEOTIDE SEQUENCE</scope>
    <source>
        <strain evidence="3">BD2</strain>
        <plasmid evidence="3">pBD2</plasmid>
    </source>
</reference>
<gene>
    <name evidence="3" type="ORF">PBD2.081</name>
</gene>
<keyword evidence="3" id="KW-0614">Plasmid</keyword>
<evidence type="ECO:0000259" key="2">
    <source>
        <dbReference type="Pfam" id="PF13203"/>
    </source>
</evidence>
<dbReference type="InterPro" id="IPR025154">
    <property type="entry name" value="Put_metallopeptidase_dom"/>
</dbReference>
<dbReference type="InterPro" id="IPR036465">
    <property type="entry name" value="vWFA_dom_sf"/>
</dbReference>
<protein>
    <recommendedName>
        <fullName evidence="4">Metallopeptidase domain-containing protein</fullName>
    </recommendedName>
</protein>
<evidence type="ECO:0008006" key="4">
    <source>
        <dbReference type="Google" id="ProtNLM"/>
    </source>
</evidence>
<feature type="domain" description="VWA-like" evidence="1">
    <location>
        <begin position="350"/>
        <end position="475"/>
    </location>
</feature>
<dbReference type="Pfam" id="PF09967">
    <property type="entry name" value="DUF2201"/>
    <property type="match status" value="1"/>
</dbReference>
<proteinExistence type="predicted"/>